<dbReference type="GO" id="GO:0007165">
    <property type="term" value="P:signal transduction"/>
    <property type="evidence" value="ECO:0007669"/>
    <property type="project" value="InterPro"/>
</dbReference>
<reference evidence="2 3" key="1">
    <citation type="submission" date="2019-07" db="EMBL/GenBank/DDBJ databases">
        <title>Genomes of Cafeteria roenbergensis.</title>
        <authorList>
            <person name="Fischer M.G."/>
            <person name="Hackl T."/>
            <person name="Roman M."/>
        </authorList>
    </citation>
    <scope>NUCLEOTIDE SEQUENCE [LARGE SCALE GENOMIC DNA]</scope>
    <source>
        <strain evidence="2 3">Cflag</strain>
    </source>
</reference>
<name>A0A5A8DNK2_CAFRO</name>
<feature type="compositionally biased region" description="Low complexity" evidence="1">
    <location>
        <begin position="344"/>
        <end position="356"/>
    </location>
</feature>
<evidence type="ECO:0000313" key="3">
    <source>
        <dbReference type="Proteomes" id="UP000325113"/>
    </source>
</evidence>
<organism evidence="2 3">
    <name type="scientific">Cafeteria roenbergensis</name>
    <name type="common">Marine flagellate</name>
    <dbReference type="NCBI Taxonomy" id="33653"/>
    <lineage>
        <taxon>Eukaryota</taxon>
        <taxon>Sar</taxon>
        <taxon>Stramenopiles</taxon>
        <taxon>Bigyra</taxon>
        <taxon>Opalozoa</taxon>
        <taxon>Bicosoecida</taxon>
        <taxon>Cafeteriaceae</taxon>
        <taxon>Cafeteria</taxon>
    </lineage>
</organism>
<feature type="region of interest" description="Disordered" evidence="1">
    <location>
        <begin position="34"/>
        <end position="105"/>
    </location>
</feature>
<dbReference type="GO" id="GO:0019888">
    <property type="term" value="F:protein phosphatase regulator activity"/>
    <property type="evidence" value="ECO:0007669"/>
    <property type="project" value="InterPro"/>
</dbReference>
<gene>
    <name evidence="2" type="ORF">FNF31_01193</name>
</gene>
<comment type="caution">
    <text evidence="2">The sequence shown here is derived from an EMBL/GenBank/DDBJ whole genome shotgun (WGS) entry which is preliminary data.</text>
</comment>
<dbReference type="InterPro" id="IPR011989">
    <property type="entry name" value="ARM-like"/>
</dbReference>
<proteinExistence type="predicted"/>
<dbReference type="SUPFAM" id="SSF48371">
    <property type="entry name" value="ARM repeat"/>
    <property type="match status" value="1"/>
</dbReference>
<feature type="compositionally biased region" description="Acidic residues" evidence="1">
    <location>
        <begin position="390"/>
        <end position="404"/>
    </location>
</feature>
<dbReference type="AlphaFoldDB" id="A0A5A8DNK2"/>
<protein>
    <submittedName>
        <fullName evidence="2">Uncharacterized protein</fullName>
    </submittedName>
</protein>
<sequence length="799" mass="82449">MQQISPTGAGLSPRLLADQGAGRVQALPSAAAVVPAKPSLTPGVHSATQGSGPIASPAVGRGPALADDEAIDDGDDDDDEDDDDNASERSGVTATPSEATSAGPTGELKAAALAERAGSAKATARQLALVDAVSAVLYPQLSAQAGYSVHTASIANAIRAFLLSELGSIATQDWAVAEYSMGGVAADEGAAAGWGEASGGAASDEELDGGLGDRSHDDDDHDDDDAGPKDMAMASLEASMPHDDPFADPATAGAMPILPGTTVPLGPGPLAAGLLAACGGGASGSGDDAEPARQAINMPGMDLALDLPGQLASPALSAGATPMLPFAPPAAALAPSQRDAWGAGASGAFGAMPGGASDDEDEFDDARSDASSLVGHTGASLAPFGFGGAGDDDDDDDDDDDESEIPGSRAAARRRRNSMRRDRRAAGGTGSRRADLPRGGLAGSVSGLPKTSQDVEGAPAASSSDAPEGSDATSARDLPASSTSGADADVPQAQSSFLAPTSRFWEYFCGTTLPKWTWALLEDEPGVAALRRGALEGAIRNLRMSRWWVSRAVAETAYDHLDAFLRHYHGVRRDQQSASAMTSDRVRMAGGRVLVGDRFTEDASCLVELMAAHIEVVAHEHSVMTGDVPPGHTEWVAGQAEMLTRTAISLARTRPILDAHFGTLATAMARLISCRPATGVTVLRRLLASWPRRDCSREVPWLRLTQTTLMATPPPMVKGSSVWTPLFNQLLRCMGSDHQEVACSAIDILSGSMSALLGIIGDRKMRETAKKTLVNNESHWSDNVRDKSADLFDAMLDLE</sequence>
<evidence type="ECO:0000313" key="2">
    <source>
        <dbReference type="EMBL" id="KAA0166818.1"/>
    </source>
</evidence>
<dbReference type="Gene3D" id="1.25.10.10">
    <property type="entry name" value="Leucine-rich Repeat Variant"/>
    <property type="match status" value="1"/>
</dbReference>
<dbReference type="InterPro" id="IPR002554">
    <property type="entry name" value="PP2A_B56"/>
</dbReference>
<feature type="compositionally biased region" description="Basic residues" evidence="1">
    <location>
        <begin position="411"/>
        <end position="423"/>
    </location>
</feature>
<feature type="region of interest" description="Disordered" evidence="1">
    <location>
        <begin position="344"/>
        <end position="491"/>
    </location>
</feature>
<dbReference type="Proteomes" id="UP000325113">
    <property type="component" value="Unassembled WGS sequence"/>
</dbReference>
<feature type="compositionally biased region" description="Acidic residues" evidence="1">
    <location>
        <begin position="66"/>
        <end position="85"/>
    </location>
</feature>
<evidence type="ECO:0000256" key="1">
    <source>
        <dbReference type="SAM" id="MobiDB-lite"/>
    </source>
</evidence>
<dbReference type="EMBL" id="VLTM01000007">
    <property type="protein sequence ID" value="KAA0166818.1"/>
    <property type="molecule type" value="Genomic_DNA"/>
</dbReference>
<dbReference type="InterPro" id="IPR016024">
    <property type="entry name" value="ARM-type_fold"/>
</dbReference>
<feature type="compositionally biased region" description="Polar residues" evidence="1">
    <location>
        <begin position="88"/>
        <end position="103"/>
    </location>
</feature>
<dbReference type="GO" id="GO:0000159">
    <property type="term" value="C:protein phosphatase type 2A complex"/>
    <property type="evidence" value="ECO:0007669"/>
    <property type="project" value="InterPro"/>
</dbReference>
<accession>A0A5A8DNK2</accession>
<feature type="region of interest" description="Disordered" evidence="1">
    <location>
        <begin position="195"/>
        <end position="230"/>
    </location>
</feature>
<dbReference type="Pfam" id="PF01603">
    <property type="entry name" value="B56"/>
    <property type="match status" value="1"/>
</dbReference>